<evidence type="ECO:0000256" key="1">
    <source>
        <dbReference type="SAM" id="MobiDB-lite"/>
    </source>
</evidence>
<evidence type="ECO:0000313" key="2">
    <source>
        <dbReference type="EMBL" id="GCD97689.1"/>
    </source>
</evidence>
<comment type="caution">
    <text evidence="2">The sequence shown here is derived from an EMBL/GenBank/DDBJ whole genome shotgun (WGS) entry which is preliminary data.</text>
</comment>
<feature type="region of interest" description="Disordered" evidence="1">
    <location>
        <begin position="275"/>
        <end position="335"/>
    </location>
</feature>
<organism evidence="2 3">
    <name type="scientific">Embleya hyalina</name>
    <dbReference type="NCBI Taxonomy" id="516124"/>
    <lineage>
        <taxon>Bacteria</taxon>
        <taxon>Bacillati</taxon>
        <taxon>Actinomycetota</taxon>
        <taxon>Actinomycetes</taxon>
        <taxon>Kitasatosporales</taxon>
        <taxon>Streptomycetaceae</taxon>
        <taxon>Embleya</taxon>
    </lineage>
</organism>
<keyword evidence="3" id="KW-1185">Reference proteome</keyword>
<feature type="region of interest" description="Disordered" evidence="1">
    <location>
        <begin position="68"/>
        <end position="99"/>
    </location>
</feature>
<feature type="compositionally biased region" description="Basic residues" evidence="1">
    <location>
        <begin position="290"/>
        <end position="304"/>
    </location>
</feature>
<feature type="region of interest" description="Disordered" evidence="1">
    <location>
        <begin position="1"/>
        <end position="45"/>
    </location>
</feature>
<name>A0A401YSY0_9ACTN</name>
<feature type="region of interest" description="Disordered" evidence="1">
    <location>
        <begin position="347"/>
        <end position="392"/>
    </location>
</feature>
<protein>
    <submittedName>
        <fullName evidence="2">Uncharacterized protein</fullName>
    </submittedName>
</protein>
<feature type="compositionally biased region" description="Low complexity" evidence="1">
    <location>
        <begin position="21"/>
        <end position="35"/>
    </location>
</feature>
<accession>A0A401YSY0</accession>
<evidence type="ECO:0000313" key="3">
    <source>
        <dbReference type="Proteomes" id="UP000286931"/>
    </source>
</evidence>
<sequence>MPRLDGCRAMRTRRRQATDHPFAGGRTRPAAGAPRSSNSLAERRRCPTRDAYATVTAIGSAAVSQGRVHGAVPRGKPVETRHCPATVGAPYHRATGRRGASRIARGPVFSSRSVVDCGQRRARTTGCRRFAGRFLCHDPGGEGTAVSTSAGHAKSAPLPRESPIDRRTAMTGAVLTAILLLLSLVGALPARASGLEACPSGNRAGLVLDFGAVDDPLAGPRPVPALTSTCVTPLRAAGGASVSGLDLLTRTGHTLRTNASGLVCPSTAIRPRAAPRRCRAGEGTPCTSRTGRRTGLRRSARSRRPGPVAWPGARRPASRSPRTAGPVPDRWSRHRWAPTRVTNDIAESSYDPLSDEQGVSYAPQAGSRRVGDNRIVRSPGEAGRNPALTRNRRRWSTTTASRNAWTRTSFMAPAVVDCTLRPGFHVRRCLVGGYRGCAVPRGTPLGPVGIALAARAETRHTKGIRT</sequence>
<dbReference type="AlphaFoldDB" id="A0A401YSY0"/>
<feature type="compositionally biased region" description="Low complexity" evidence="1">
    <location>
        <begin position="305"/>
        <end position="326"/>
    </location>
</feature>
<proteinExistence type="predicted"/>
<reference evidence="2 3" key="1">
    <citation type="submission" date="2018-12" db="EMBL/GenBank/DDBJ databases">
        <title>Draft genome sequence of Embleya hyalina NBRC 13850T.</title>
        <authorList>
            <person name="Komaki H."/>
            <person name="Hosoyama A."/>
            <person name="Kimura A."/>
            <person name="Ichikawa N."/>
            <person name="Tamura T."/>
        </authorList>
    </citation>
    <scope>NUCLEOTIDE SEQUENCE [LARGE SCALE GENOMIC DNA]</scope>
    <source>
        <strain evidence="2 3">NBRC 13850</strain>
    </source>
</reference>
<dbReference type="Proteomes" id="UP000286931">
    <property type="component" value="Unassembled WGS sequence"/>
</dbReference>
<dbReference type="EMBL" id="BIFH01000025">
    <property type="protein sequence ID" value="GCD97689.1"/>
    <property type="molecule type" value="Genomic_DNA"/>
</dbReference>
<gene>
    <name evidence="2" type="ORF">EHYA_05385</name>
</gene>